<evidence type="ECO:0000313" key="2">
    <source>
        <dbReference type="Proteomes" id="UP001239111"/>
    </source>
</evidence>
<protein>
    <submittedName>
        <fullName evidence="1">Uncharacterized protein</fullName>
    </submittedName>
</protein>
<reference evidence="1" key="1">
    <citation type="submission" date="2023-04" db="EMBL/GenBank/DDBJ databases">
        <title>A chromosome-level genome assembly of the parasitoid wasp Eretmocerus hayati.</title>
        <authorList>
            <person name="Zhong Y."/>
            <person name="Liu S."/>
            <person name="Liu Y."/>
        </authorList>
    </citation>
    <scope>NUCLEOTIDE SEQUENCE</scope>
    <source>
        <strain evidence="1">ZJU_SS_LIU_2023</strain>
    </source>
</reference>
<evidence type="ECO:0000313" key="1">
    <source>
        <dbReference type="EMBL" id="KAJ8667668.1"/>
    </source>
</evidence>
<comment type="caution">
    <text evidence="1">The sequence shown here is derived from an EMBL/GenBank/DDBJ whole genome shotgun (WGS) entry which is preliminary data.</text>
</comment>
<dbReference type="EMBL" id="CM056744">
    <property type="protein sequence ID" value="KAJ8667668.1"/>
    <property type="molecule type" value="Genomic_DNA"/>
</dbReference>
<sequence>MGGGSLEKKKEIIDDFTASLSELTTNKKPLISMLTILAEDYIEHAHDIVTAIEEHVQKVHAGIKLPILYLIDSIVKSVNRRYLKYFSKNIVHTFSSVFEQVDENTRACMWKLRDTWNDVFSSRKLLALDIKVNQIDPAWPIPGLPPGVVPPKKKLPPPVVTTVQPPPIAKILPAVKAAPSSEVEMQEKLLQKQRELLELQKQKIELELLQTQASLDQQRRQLGDNATQPKIELSSSSSNAEGETKFSSQVLQLVKEQCPESSAAIASAISSRDPRLKSLGLQYALKMEQLAKLSSETLSKTVNVAGERSDLAASNLSSELTTRIDETDISHTRSDTFEDENDSSSRRRKSRRKSRSKYLYSSSSPSENLRLDESPVRKRSKKDRKGYSPKPVSSVSKIIHSAYHRKRKRIIDPELTPRGSNSNSSGDKSPRDEEEEEYDIEDGSDELLTIARRINSKRKGQDGDKDPDSGNDSKDSTVPEAKQDEDLRMSIAKSNAVLDKKDLDLRVHDAPGKKQQSSISVPLNQKTKTGNFDELFGSKDVDLRTLPNSASVGRPSSPSFRALSKTSSWAMLKTPPSKTDSRTSTPSSAVKDRLGRPRLHGRLTISSDDPSDRPAQVPAIDDRSIEIIIKQAAEQLNQGTISKIQYNDLIQQILKVSEDQKLKAAQRQEQETGFMQWEKAAAAGPRPPQPGTWPGTWPQTPWGPSPFPGAFPDATFRGPMPPPPPWVARPFGPPPPPLPPPPLPPPFFGPQIGPLLPPPPPPAPLLLTNESMDSMDLMKPLEPPPSPPQAPATPAPIAAITSNNLKSPNSGNQIIPGLTLTDDEIQRQEAAHAAATAAARASGSLPPPDPKLVQEIIQDTMKSIHIDGTPREVRYYGSIGVVFMSWDDPRDIGFQSGSRNVIIDDGNKRDLILCNFNEDYREFTFEREIHRLKLGTPTRELYVNDKWYEAYFGGQPIRIDLGNRVASVTLEGPIPSVRIGSFKRSDLVLGKINLIINATTMVPVFLDAKPQLFEIEGEKCTLEFADALQTVLLNGIPFRVEFGGLPKPIMLAGKKHFIRFTPLPPGFHAGYVKITGMRGEPPKESRSIFDPNNKALSVTPTANPTVLPGLGPDADPPNTHEVPPNKPVSFSKPDSLKSKNPSVVKALYSGMQCSSCGTRFAPEEAAIYSHHLDWHFRQNRRERGSTKKPKSRAWYYEISDWIQFEEIEDLDGRAQPWFETDRHVTDETNKNEGSSASDLPSLRTDSDNNSKCEVCQEPFEQFFHEEKEEWHIRPVVIHEEKKYHPICLKDFQRALQQAATAVEEPVTEVEQEVTETRVIEEVTIDDDDDQVPSNEKESEEIGELFEQVELEDQGEHEEESVDEQQEPLLEEQSEEMPNVEEEIDEKPVIIKMEVEEDNEEEGEEEEEYEEFDPVKQEPPDVDIKEEEAIEDQFEEVPEIEEEMELEDPDHIEIIEPAPKIIEVAEVEDSSEDEAPPPKVSNGRSKVPEKKIEETVAPDIPLIFENVTIKEEPDDDDIVIIGHIVEPKGVDTTQVAVKSSIDGNVELDSARPTIRTSSSKIKLNITKSASAASKDSSKDKQPHKSDKQAEKPSAPPKPLIPAAIKPGLQGKKLSILPTVDKGHELSGLCSVM</sequence>
<gene>
    <name evidence="1" type="ORF">QAD02_009331</name>
</gene>
<keyword evidence="2" id="KW-1185">Reference proteome</keyword>
<proteinExistence type="predicted"/>
<accession>A0ACC2NA95</accession>
<dbReference type="Proteomes" id="UP001239111">
    <property type="component" value="Chromosome 4"/>
</dbReference>
<name>A0ACC2NA95_9HYME</name>
<organism evidence="1 2">
    <name type="scientific">Eretmocerus hayati</name>
    <dbReference type="NCBI Taxonomy" id="131215"/>
    <lineage>
        <taxon>Eukaryota</taxon>
        <taxon>Metazoa</taxon>
        <taxon>Ecdysozoa</taxon>
        <taxon>Arthropoda</taxon>
        <taxon>Hexapoda</taxon>
        <taxon>Insecta</taxon>
        <taxon>Pterygota</taxon>
        <taxon>Neoptera</taxon>
        <taxon>Endopterygota</taxon>
        <taxon>Hymenoptera</taxon>
        <taxon>Apocrita</taxon>
        <taxon>Proctotrupomorpha</taxon>
        <taxon>Chalcidoidea</taxon>
        <taxon>Aphelinidae</taxon>
        <taxon>Aphelininae</taxon>
        <taxon>Eretmocerus</taxon>
    </lineage>
</organism>